<reference evidence="3" key="1">
    <citation type="submission" date="2014-08" db="EMBL/GenBank/DDBJ databases">
        <title>Complete genome sequence of Streptomyces lividans TK24.</title>
        <authorList>
            <consortium name="StrepSynth"/>
            <person name="Ruckert C."/>
            <person name="Fridjonson O.H."/>
            <person name="Lambert C."/>
            <person name="van Wezel G.P."/>
            <person name="Bernaerts K."/>
            <person name="Anne J."/>
            <person name="Economou A."/>
            <person name="Kalinowski J."/>
        </authorList>
    </citation>
    <scope>NUCLEOTIDE SEQUENCE [LARGE SCALE GENOMIC DNA]</scope>
    <source>
        <strain evidence="3">TK24</strain>
    </source>
</reference>
<dbReference type="Proteomes" id="UP000028682">
    <property type="component" value="Chromosome"/>
</dbReference>
<dbReference type="EMBL" id="CP009124">
    <property type="protein sequence ID" value="AIJ12445.1"/>
    <property type="molecule type" value="Genomic_DNA"/>
</dbReference>
<gene>
    <name evidence="2" type="ORF">SLIV_07150</name>
</gene>
<evidence type="ECO:0008006" key="4">
    <source>
        <dbReference type="Google" id="ProtNLM"/>
    </source>
</evidence>
<name>A0ABM5QX46_STRLI</name>
<dbReference type="GeneID" id="91382848"/>
<keyword evidence="1" id="KW-0472">Membrane</keyword>
<protein>
    <recommendedName>
        <fullName evidence="4">Secreted protein</fullName>
    </recommendedName>
</protein>
<keyword evidence="1" id="KW-1133">Transmembrane helix</keyword>
<organism evidence="2 3">
    <name type="scientific">Streptomyces lividans TK24</name>
    <dbReference type="NCBI Taxonomy" id="457428"/>
    <lineage>
        <taxon>Bacteria</taxon>
        <taxon>Bacillati</taxon>
        <taxon>Actinomycetota</taxon>
        <taxon>Actinomycetes</taxon>
        <taxon>Kitasatosporales</taxon>
        <taxon>Streptomycetaceae</taxon>
        <taxon>Streptomyces</taxon>
    </lineage>
</organism>
<accession>A0ABM5QX46</accession>
<feature type="transmembrane region" description="Helical" evidence="1">
    <location>
        <begin position="20"/>
        <end position="38"/>
    </location>
</feature>
<sequence length="180" mass="19396">MSTTSVNGSRSKRRVLLRRALPVCVAAGVASIVVFGSGSSPDAAARTAVPAADEAPGYAVEDFNYPQADQIFAEKGIRLKRGDGHIVLADCKSGTNQLEVWSYESVEAICFNVSGKSGWLTLEIPSVFGIRGNDFNTQVDMTTEGEEKSFDVEKNLWTAVGQTADEEGRDFALLEIRTSK</sequence>
<evidence type="ECO:0000313" key="3">
    <source>
        <dbReference type="Proteomes" id="UP000028682"/>
    </source>
</evidence>
<keyword evidence="1" id="KW-0812">Transmembrane</keyword>
<evidence type="ECO:0000313" key="2">
    <source>
        <dbReference type="EMBL" id="AIJ12445.1"/>
    </source>
</evidence>
<proteinExistence type="predicted"/>
<dbReference type="RefSeq" id="WP_011030733.1">
    <property type="nucleotide sequence ID" value="NZ_CP009124.1"/>
</dbReference>
<evidence type="ECO:0000256" key="1">
    <source>
        <dbReference type="SAM" id="Phobius"/>
    </source>
</evidence>
<keyword evidence="3" id="KW-1185">Reference proteome</keyword>